<sequence>MSNKAANNPLVSIVVAVYKSELFLDKLITSIREQTYNNLDVILVDDGSPDDSGLICDKYAAIDSRIRVLHKENGGTCDARNKGVALARGEYLSIIDGDDWLAPDYVEYLLRLVQRPGVDMAMTDSVFTTRDLSQNPHDNVRILTPEEAVAFILYVKTPIGPWNKIYRLSSIKEHGLTFCTTWSGEGLYYSTMAAMWSKGVAVGHRRVYYYRLNNAHSGLTDFNVQMGINAYENINYIKQCLEIRTPATMNAADWHIWRNYFYLLYLIVATHSEEKYSERFCCCKRSLRRLLPRALFNSDLSMKTKAGMLIRGLLPVTAARALLIQEAVARKNDQYS</sequence>
<dbReference type="PANTHER" id="PTHR22916">
    <property type="entry name" value="GLYCOSYLTRANSFERASE"/>
    <property type="match status" value="1"/>
</dbReference>
<dbReference type="SUPFAM" id="SSF53448">
    <property type="entry name" value="Nucleotide-diphospho-sugar transferases"/>
    <property type="match status" value="1"/>
</dbReference>
<evidence type="ECO:0000313" key="5">
    <source>
        <dbReference type="Proteomes" id="UP000199135"/>
    </source>
</evidence>
<dbReference type="InterPro" id="IPR029044">
    <property type="entry name" value="Nucleotide-diphossugar_trans"/>
</dbReference>
<reference evidence="4 5" key="1">
    <citation type="submission" date="2016-10" db="EMBL/GenBank/DDBJ databases">
        <authorList>
            <person name="Varghese N."/>
            <person name="Submissions S."/>
        </authorList>
    </citation>
    <scope>NUCLEOTIDE SEQUENCE [LARGE SCALE GENOMIC DNA]</scope>
    <source>
        <strain evidence="4 5">WCP15</strain>
    </source>
</reference>
<evidence type="ECO:0000259" key="3">
    <source>
        <dbReference type="Pfam" id="PF00535"/>
    </source>
</evidence>
<dbReference type="Proteomes" id="UP000199135">
    <property type="component" value="Unassembled WGS sequence"/>
</dbReference>
<dbReference type="InterPro" id="IPR001173">
    <property type="entry name" value="Glyco_trans_2-like"/>
</dbReference>
<feature type="domain" description="Glycosyltransferase 2-like" evidence="3">
    <location>
        <begin position="12"/>
        <end position="171"/>
    </location>
</feature>
<dbReference type="CDD" id="cd00761">
    <property type="entry name" value="Glyco_tranf_GTA_type"/>
    <property type="match status" value="1"/>
</dbReference>
<keyword evidence="2 4" id="KW-0808">Transferase</keyword>
<dbReference type="PANTHER" id="PTHR22916:SF51">
    <property type="entry name" value="GLYCOSYLTRANSFERASE EPSH-RELATED"/>
    <property type="match status" value="1"/>
</dbReference>
<dbReference type="GO" id="GO:0016740">
    <property type="term" value="F:transferase activity"/>
    <property type="evidence" value="ECO:0007669"/>
    <property type="project" value="UniProtKB-KW"/>
</dbReference>
<protein>
    <submittedName>
        <fullName evidence="4">Glycosyl transferase family 2</fullName>
    </submittedName>
</protein>
<dbReference type="EMBL" id="FNWT01000005">
    <property type="protein sequence ID" value="SEH55566.1"/>
    <property type="molecule type" value="Genomic_DNA"/>
</dbReference>
<dbReference type="Gene3D" id="3.90.550.10">
    <property type="entry name" value="Spore Coat Polysaccharide Biosynthesis Protein SpsA, Chain A"/>
    <property type="match status" value="1"/>
</dbReference>
<accession>A0A1H6J9C6</accession>
<evidence type="ECO:0000256" key="1">
    <source>
        <dbReference type="ARBA" id="ARBA00022676"/>
    </source>
</evidence>
<name>A0A1H6J9C6_9ACTN</name>
<gene>
    <name evidence="4" type="ORF">SAMN05216447_105118</name>
</gene>
<evidence type="ECO:0000313" key="4">
    <source>
        <dbReference type="EMBL" id="SEH55566.1"/>
    </source>
</evidence>
<keyword evidence="1" id="KW-0328">Glycosyltransferase</keyword>
<comment type="caution">
    <text evidence="4">The sequence shown here is derived from an EMBL/GenBank/DDBJ whole genome shotgun (WGS) entry which is preliminary data.</text>
</comment>
<proteinExistence type="predicted"/>
<evidence type="ECO:0000256" key="2">
    <source>
        <dbReference type="ARBA" id="ARBA00022679"/>
    </source>
</evidence>
<keyword evidence="5" id="KW-1185">Reference proteome</keyword>
<organism evidence="4 5">
    <name type="scientific">Parafannyhessea umbonata</name>
    <dbReference type="NCBI Taxonomy" id="604330"/>
    <lineage>
        <taxon>Bacteria</taxon>
        <taxon>Bacillati</taxon>
        <taxon>Actinomycetota</taxon>
        <taxon>Coriobacteriia</taxon>
        <taxon>Coriobacteriales</taxon>
        <taxon>Atopobiaceae</taxon>
        <taxon>Parafannyhessea</taxon>
    </lineage>
</organism>
<dbReference type="Pfam" id="PF00535">
    <property type="entry name" value="Glycos_transf_2"/>
    <property type="match status" value="1"/>
</dbReference>